<dbReference type="Pfam" id="PF12640">
    <property type="entry name" value="UPF0489"/>
    <property type="match status" value="1"/>
</dbReference>
<protein>
    <submittedName>
        <fullName evidence="3">UPF0489 protein C5orf22 homolog isoform X1</fullName>
    </submittedName>
</protein>
<dbReference type="AlphaFoldDB" id="A0AAJ7RUJ9"/>
<accession>A0AAJ7RUJ9</accession>
<dbReference type="Proteomes" id="UP000694920">
    <property type="component" value="Unplaced"/>
</dbReference>
<reference evidence="3" key="1">
    <citation type="submission" date="2025-08" db="UniProtKB">
        <authorList>
            <consortium name="RefSeq"/>
        </authorList>
    </citation>
    <scope>IDENTIFICATION</scope>
</reference>
<comment type="similarity">
    <text evidence="1">Belongs to the UPF0489 family.</text>
</comment>
<name>A0AAJ7RUJ9_CEPCN</name>
<keyword evidence="2" id="KW-1185">Reference proteome</keyword>
<evidence type="ECO:0000313" key="3">
    <source>
        <dbReference type="RefSeq" id="XP_024947426.1"/>
    </source>
</evidence>
<sequence>MDQPMPKNRTVQKFVLYTSKAGVWSMVISSWIEFQYLSFYKTAVEKKKNKYEKYKGQPSKNLSRENCNMVVLPFVYRCIGSKHLPFEGNTLVHLDSHPDMLLPKDMSADTVWDKERLFEEISIENWMLPAVYAGHLKHLVWVKPPWANQIADGATSFLIGKHKDTGLIRLTCPEPYFVSEALYCLPDELENTREATLHVITMGNFIDDPTKKDDFVAISSALRQYLPETNTPYILDVDLDFFSTKNPFKSLHERANLYERLSQLYSFKRPQSTDPEILKEVAAARDEQLKELAGLFSYLQEHRSLQGYEEVQSPRYEAVARVHREVTAVYKDSEIDWSIVHDAGCTRDDTDLPHHVTTPNDLDRLITGTFRSFLAALPAPPTIVTVARSTEDDYCPKEDVEQIQLGVLDELKERIESVDIRLAYQEKEDE</sequence>
<dbReference type="InterPro" id="IPR024131">
    <property type="entry name" value="UPF0489"/>
</dbReference>
<dbReference type="PANTHER" id="PTHR13225">
    <property type="entry name" value="MISEXPRESSION SUPPRESSOR OF RAS 6"/>
    <property type="match status" value="1"/>
</dbReference>
<gene>
    <name evidence="3" type="primary">LOC107274405</name>
</gene>
<dbReference type="RefSeq" id="XP_024947426.1">
    <property type="nucleotide sequence ID" value="XM_025091658.1"/>
</dbReference>
<dbReference type="PANTHER" id="PTHR13225:SF3">
    <property type="entry name" value="UPF0489 PROTEIN C5ORF22"/>
    <property type="match status" value="1"/>
</dbReference>
<proteinExistence type="inferred from homology"/>
<evidence type="ECO:0000256" key="1">
    <source>
        <dbReference type="ARBA" id="ARBA00007099"/>
    </source>
</evidence>
<evidence type="ECO:0000313" key="2">
    <source>
        <dbReference type="Proteomes" id="UP000694920"/>
    </source>
</evidence>
<dbReference type="CTD" id="40083"/>
<organism evidence="2 3">
    <name type="scientific">Cephus cinctus</name>
    <name type="common">Wheat stem sawfly</name>
    <dbReference type="NCBI Taxonomy" id="211228"/>
    <lineage>
        <taxon>Eukaryota</taxon>
        <taxon>Metazoa</taxon>
        <taxon>Ecdysozoa</taxon>
        <taxon>Arthropoda</taxon>
        <taxon>Hexapoda</taxon>
        <taxon>Insecta</taxon>
        <taxon>Pterygota</taxon>
        <taxon>Neoptera</taxon>
        <taxon>Endopterygota</taxon>
        <taxon>Hymenoptera</taxon>
        <taxon>Cephoidea</taxon>
        <taxon>Cephidae</taxon>
        <taxon>Cephus</taxon>
    </lineage>
</organism>
<dbReference type="GeneID" id="107274405"/>